<dbReference type="InterPro" id="IPR004776">
    <property type="entry name" value="Mem_transp_PIN-like"/>
</dbReference>
<keyword evidence="3" id="KW-0812">Transmembrane</keyword>
<keyword evidence="6" id="KW-0927">Auxin signaling pathway</keyword>
<keyword evidence="5" id="KW-0472">Membrane</keyword>
<evidence type="ECO:0000256" key="4">
    <source>
        <dbReference type="ARBA" id="ARBA00022989"/>
    </source>
</evidence>
<evidence type="ECO:0000256" key="6">
    <source>
        <dbReference type="ARBA" id="ARBA00023294"/>
    </source>
</evidence>
<accession>A0A4S8IYU4</accession>
<dbReference type="GO" id="GO:0005789">
    <property type="term" value="C:endoplasmic reticulum membrane"/>
    <property type="evidence" value="ECO:0007669"/>
    <property type="project" value="UniProtKB-SubCell"/>
</dbReference>
<evidence type="ECO:0000313" key="9">
    <source>
        <dbReference type="EMBL" id="THU54085.1"/>
    </source>
</evidence>
<reference evidence="9 10" key="1">
    <citation type="journal article" date="2019" name="Nat. Plants">
        <title>Genome sequencing of Musa balbisiana reveals subgenome evolution and function divergence in polyploid bananas.</title>
        <authorList>
            <person name="Yao X."/>
        </authorList>
    </citation>
    <scope>NUCLEOTIDE SEQUENCE [LARGE SCALE GENOMIC DNA]</scope>
    <source>
        <strain evidence="10">cv. DH-PKW</strain>
        <tissue evidence="9">Leaves</tissue>
    </source>
</reference>
<dbReference type="GO" id="GO:0080162">
    <property type="term" value="P:endoplasmic reticulum to cytosol auxin transport"/>
    <property type="evidence" value="ECO:0007669"/>
    <property type="project" value="InterPro"/>
</dbReference>
<keyword evidence="10" id="KW-1185">Reference proteome</keyword>
<evidence type="ECO:0000256" key="7">
    <source>
        <dbReference type="ARBA" id="ARBA00025100"/>
    </source>
</evidence>
<proteinExistence type="inferred from homology"/>
<comment type="caution">
    <text evidence="9">The sequence shown here is derived from an EMBL/GenBank/DDBJ whole genome shotgun (WGS) entry which is preliminary data.</text>
</comment>
<dbReference type="GO" id="GO:0009734">
    <property type="term" value="P:auxin-activated signaling pathway"/>
    <property type="evidence" value="ECO:0007669"/>
    <property type="project" value="UniProtKB-KW"/>
</dbReference>
<evidence type="ECO:0000256" key="2">
    <source>
        <dbReference type="ARBA" id="ARBA00022448"/>
    </source>
</evidence>
<keyword evidence="4" id="KW-1133">Transmembrane helix</keyword>
<dbReference type="InterPro" id="IPR045033">
    <property type="entry name" value="PILS1/3/4/5/7"/>
</dbReference>
<evidence type="ECO:0000256" key="1">
    <source>
        <dbReference type="ARBA" id="ARBA00004477"/>
    </source>
</evidence>
<comment type="similarity">
    <text evidence="8">Belongs to the auxin efflux carrier (TC 2.A.69.2) family.</text>
</comment>
<evidence type="ECO:0000256" key="3">
    <source>
        <dbReference type="ARBA" id="ARBA00022692"/>
    </source>
</evidence>
<dbReference type="STRING" id="52838.A0A4S8IYU4"/>
<name>A0A4S8IYU4_MUSBA</name>
<dbReference type="AlphaFoldDB" id="A0A4S8IYU4"/>
<evidence type="ECO:0000313" key="10">
    <source>
        <dbReference type="Proteomes" id="UP000317650"/>
    </source>
</evidence>
<protein>
    <submittedName>
        <fullName evidence="9">Uncharacterized protein</fullName>
    </submittedName>
</protein>
<dbReference type="PANTHER" id="PTHR31651:SF3">
    <property type="entry name" value="PROTEIN PIN-LIKES 7"/>
    <property type="match status" value="1"/>
</dbReference>
<dbReference type="PANTHER" id="PTHR31651">
    <property type="match status" value="1"/>
</dbReference>
<comment type="function">
    <text evidence="7">Involved in cellular auxin homeostasis by regulating auxin metabolism. Regulates intracellular auxin accumulation at the endoplasmic reticulum and thus auxin availability for nuclear auxin signaling.</text>
</comment>
<evidence type="ECO:0000256" key="8">
    <source>
        <dbReference type="ARBA" id="ARBA00025752"/>
    </source>
</evidence>
<sequence length="163" mass="17594">MNPTLEIIENMNKNSLLGIMMQDIPLLPSGSLHGEKVNSWDKMKETLHSIVEEFFGSTHCCLTIMGVIVGATPWLKSLFAGSSAPLRVVEDTVKLLGDGTVPCITLVLGGNLTQGLRRSVVSNAVIVAIVCVRYRVFPVIGITVVRAASGSDWCHMIHCIGMC</sequence>
<organism evidence="9 10">
    <name type="scientific">Musa balbisiana</name>
    <name type="common">Banana</name>
    <dbReference type="NCBI Taxonomy" id="52838"/>
    <lineage>
        <taxon>Eukaryota</taxon>
        <taxon>Viridiplantae</taxon>
        <taxon>Streptophyta</taxon>
        <taxon>Embryophyta</taxon>
        <taxon>Tracheophyta</taxon>
        <taxon>Spermatophyta</taxon>
        <taxon>Magnoliopsida</taxon>
        <taxon>Liliopsida</taxon>
        <taxon>Zingiberales</taxon>
        <taxon>Musaceae</taxon>
        <taxon>Musa</taxon>
    </lineage>
</organism>
<evidence type="ECO:0000256" key="5">
    <source>
        <dbReference type="ARBA" id="ARBA00023136"/>
    </source>
</evidence>
<dbReference type="Pfam" id="PF03547">
    <property type="entry name" value="Mem_trans"/>
    <property type="match status" value="1"/>
</dbReference>
<dbReference type="EMBL" id="PYDT01000008">
    <property type="protein sequence ID" value="THU54085.1"/>
    <property type="molecule type" value="Genomic_DNA"/>
</dbReference>
<dbReference type="Proteomes" id="UP000317650">
    <property type="component" value="Chromosome 10"/>
</dbReference>
<comment type="subcellular location">
    <subcellularLocation>
        <location evidence="1">Endoplasmic reticulum membrane</location>
        <topology evidence="1">Multi-pass membrane protein</topology>
    </subcellularLocation>
</comment>
<gene>
    <name evidence="9" type="ORF">C4D60_Mb10t21300</name>
</gene>
<keyword evidence="2" id="KW-0813">Transport</keyword>